<evidence type="ECO:0000313" key="2">
    <source>
        <dbReference type="Proteomes" id="UP000192656"/>
    </source>
</evidence>
<accession>A0A1W2CVH4</accession>
<protein>
    <recommendedName>
        <fullName evidence="3">Phage tail protein, P2 protein I family</fullName>
    </recommendedName>
</protein>
<dbReference type="Pfam" id="PF09684">
    <property type="entry name" value="Tail_P2_I"/>
    <property type="match status" value="1"/>
</dbReference>
<reference evidence="1 2" key="1">
    <citation type="submission" date="2017-04" db="EMBL/GenBank/DDBJ databases">
        <authorList>
            <person name="Afonso C.L."/>
            <person name="Miller P.J."/>
            <person name="Scott M.A."/>
            <person name="Spackman E."/>
            <person name="Goraichik I."/>
            <person name="Dimitrov K.M."/>
            <person name="Suarez D.L."/>
            <person name="Swayne D.E."/>
        </authorList>
    </citation>
    <scope>NUCLEOTIDE SEQUENCE [LARGE SCALE GENOMIC DNA]</scope>
    <source>
        <strain evidence="1 2">CGMCC 1.10972</strain>
    </source>
</reference>
<dbReference type="InterPro" id="IPR006521">
    <property type="entry name" value="Tail_protein_I"/>
</dbReference>
<sequence length="242" mass="26555">MPELDSQLVPPGVNDERARAFVALIERGMAEIDPKRLLVKRVHSVASDVLPALVVEYSAQVFLADGVRQEFVRNILTNIWELKARTSTVEGCLFGLSLLGMRARWTQWFAEVPKDEVGTYKARIFIEEPVIEGDVEVLSRGAQAAALKMVDAMKRHSQEGTIGFGLSRRGEARLYGYSRSLSTRRIGAFRPARIETSGQILAGGLARAARVLRAATHPLRVAASAELALAGACRSSRLMRIA</sequence>
<dbReference type="EMBL" id="FWXR01000011">
    <property type="protein sequence ID" value="SMC89220.1"/>
    <property type="molecule type" value="Genomic_DNA"/>
</dbReference>
<evidence type="ECO:0008006" key="3">
    <source>
        <dbReference type="Google" id="ProtNLM"/>
    </source>
</evidence>
<name>A0A1W2CVH4_9HYPH</name>
<organism evidence="1 2">
    <name type="scientific">Fulvimarina manganoxydans</name>
    <dbReference type="NCBI Taxonomy" id="937218"/>
    <lineage>
        <taxon>Bacteria</taxon>
        <taxon>Pseudomonadati</taxon>
        <taxon>Pseudomonadota</taxon>
        <taxon>Alphaproteobacteria</taxon>
        <taxon>Hyphomicrobiales</taxon>
        <taxon>Aurantimonadaceae</taxon>
        <taxon>Fulvimarina</taxon>
    </lineage>
</organism>
<dbReference type="OrthoDB" id="8410086at2"/>
<proteinExistence type="predicted"/>
<dbReference type="STRING" id="937218.SAMN06297251_111153"/>
<dbReference type="Proteomes" id="UP000192656">
    <property type="component" value="Unassembled WGS sequence"/>
</dbReference>
<gene>
    <name evidence="1" type="ORF">SAMN06297251_111153</name>
</gene>
<dbReference type="RefSeq" id="WP_084410563.1">
    <property type="nucleotide sequence ID" value="NZ_FWXR01000011.1"/>
</dbReference>
<keyword evidence="2" id="KW-1185">Reference proteome</keyword>
<dbReference type="AlphaFoldDB" id="A0A1W2CVH4"/>
<evidence type="ECO:0000313" key="1">
    <source>
        <dbReference type="EMBL" id="SMC89220.1"/>
    </source>
</evidence>